<dbReference type="GO" id="GO:0009570">
    <property type="term" value="C:chloroplast stroma"/>
    <property type="evidence" value="ECO:0007669"/>
    <property type="project" value="TreeGrafter"/>
</dbReference>
<comment type="cofactor">
    <cofactor evidence="2">
        <name>Zn(2+)</name>
        <dbReference type="ChEBI" id="CHEBI:29105"/>
    </cofactor>
</comment>
<dbReference type="Gene3D" id="3.90.180.10">
    <property type="entry name" value="Medium-chain alcohol dehydrogenases, catalytic domain"/>
    <property type="match status" value="1"/>
</dbReference>
<gene>
    <name evidence="7" type="ORF">CTI12_AA173980</name>
</gene>
<dbReference type="PROSITE" id="PS00059">
    <property type="entry name" value="ADH_ZINC"/>
    <property type="match status" value="1"/>
</dbReference>
<reference evidence="7 8" key="1">
    <citation type="journal article" date="2018" name="Mol. Plant">
        <title>The genome of Artemisia annua provides insight into the evolution of Asteraceae family and artemisinin biosynthesis.</title>
        <authorList>
            <person name="Shen Q."/>
            <person name="Zhang L."/>
            <person name="Liao Z."/>
            <person name="Wang S."/>
            <person name="Yan T."/>
            <person name="Shi P."/>
            <person name="Liu M."/>
            <person name="Fu X."/>
            <person name="Pan Q."/>
            <person name="Wang Y."/>
            <person name="Lv Z."/>
            <person name="Lu X."/>
            <person name="Zhang F."/>
            <person name="Jiang W."/>
            <person name="Ma Y."/>
            <person name="Chen M."/>
            <person name="Hao X."/>
            <person name="Li L."/>
            <person name="Tang Y."/>
            <person name="Lv G."/>
            <person name="Zhou Y."/>
            <person name="Sun X."/>
            <person name="Brodelius P.E."/>
            <person name="Rose J.K.C."/>
            <person name="Tang K."/>
        </authorList>
    </citation>
    <scope>NUCLEOTIDE SEQUENCE [LARGE SCALE GENOMIC DNA]</scope>
    <source>
        <strain evidence="8">cv. Huhao1</strain>
        <tissue evidence="7">Leaf</tissue>
    </source>
</reference>
<organism evidence="7 8">
    <name type="scientific">Artemisia annua</name>
    <name type="common">Sweet wormwood</name>
    <dbReference type="NCBI Taxonomy" id="35608"/>
    <lineage>
        <taxon>Eukaryota</taxon>
        <taxon>Viridiplantae</taxon>
        <taxon>Streptophyta</taxon>
        <taxon>Embryophyta</taxon>
        <taxon>Tracheophyta</taxon>
        <taxon>Spermatophyta</taxon>
        <taxon>Magnoliopsida</taxon>
        <taxon>eudicotyledons</taxon>
        <taxon>Gunneridae</taxon>
        <taxon>Pentapetalae</taxon>
        <taxon>asterids</taxon>
        <taxon>campanulids</taxon>
        <taxon>Asterales</taxon>
        <taxon>Asteraceae</taxon>
        <taxon>Asteroideae</taxon>
        <taxon>Anthemideae</taxon>
        <taxon>Artemisiinae</taxon>
        <taxon>Artemisia</taxon>
    </lineage>
</organism>
<keyword evidence="5" id="KW-1133">Transmembrane helix</keyword>
<dbReference type="InterPro" id="IPR002328">
    <property type="entry name" value="ADH_Zn_CS"/>
</dbReference>
<dbReference type="STRING" id="35608.A0A2U1PAZ6"/>
<comment type="caution">
    <text evidence="7">The sequence shown here is derived from an EMBL/GenBank/DDBJ whole genome shotgun (WGS) entry which is preliminary data.</text>
</comment>
<dbReference type="InterPro" id="IPR011032">
    <property type="entry name" value="GroES-like_sf"/>
</dbReference>
<dbReference type="SUPFAM" id="SSF53686">
    <property type="entry name" value="Tryptophan synthase beta subunit-like PLP-dependent enzymes"/>
    <property type="match status" value="1"/>
</dbReference>
<comment type="cofactor">
    <cofactor evidence="1">
        <name>pyridoxal 5'-phosphate</name>
        <dbReference type="ChEBI" id="CHEBI:597326"/>
    </cofactor>
</comment>
<dbReference type="Gene3D" id="3.40.50.1100">
    <property type="match status" value="1"/>
</dbReference>
<evidence type="ECO:0000256" key="3">
    <source>
        <dbReference type="ARBA" id="ARBA00022898"/>
    </source>
</evidence>
<keyword evidence="5" id="KW-0472">Membrane</keyword>
<name>A0A2U1PAZ6_ARTAN</name>
<dbReference type="InterPro" id="IPR036052">
    <property type="entry name" value="TrpB-like_PALP_sf"/>
</dbReference>
<feature type="domain" description="Alcohol dehydrogenase-like N-terminal" evidence="6">
    <location>
        <begin position="89"/>
        <end position="154"/>
    </location>
</feature>
<evidence type="ECO:0000313" key="8">
    <source>
        <dbReference type="Proteomes" id="UP000245207"/>
    </source>
</evidence>
<dbReference type="SUPFAM" id="SSF50129">
    <property type="entry name" value="GroES-like"/>
    <property type="match status" value="1"/>
</dbReference>
<dbReference type="InterPro" id="IPR023026">
    <property type="entry name" value="Trp_synth_beta/beta-like"/>
</dbReference>
<evidence type="ECO:0000256" key="1">
    <source>
        <dbReference type="ARBA" id="ARBA00001933"/>
    </source>
</evidence>
<dbReference type="GO" id="GO:0004834">
    <property type="term" value="F:tryptophan synthase activity"/>
    <property type="evidence" value="ECO:0007669"/>
    <property type="project" value="InterPro"/>
</dbReference>
<dbReference type="Proteomes" id="UP000245207">
    <property type="component" value="Unassembled WGS sequence"/>
</dbReference>
<evidence type="ECO:0000256" key="4">
    <source>
        <dbReference type="ARBA" id="ARBA00023002"/>
    </source>
</evidence>
<dbReference type="EMBL" id="PKPP01001413">
    <property type="protein sequence ID" value="PWA82925.1"/>
    <property type="molecule type" value="Genomic_DNA"/>
</dbReference>
<dbReference type="PANTHER" id="PTHR48077:SF3">
    <property type="entry name" value="TRYPTOPHAN SYNTHASE"/>
    <property type="match status" value="1"/>
</dbReference>
<protein>
    <submittedName>
        <fullName evidence="7">Tryptophan synthase beta chain 2, chloroplastic</fullName>
    </submittedName>
</protein>
<sequence>MSISRILTLLSLIGFWVIIYATFKRLSRLEGIIPALETSHALAYLEKLRPMLPNETKVVLNCCRRGDKDVHTAIKYLQENRFRRCIVQGGVDHTALHQIRNAIHSTTYPLVPGHEVVGEVVEVGLEVKTFGVGDIVRVGCMADGAKISYCTSNNSKSYSV</sequence>
<evidence type="ECO:0000313" key="7">
    <source>
        <dbReference type="EMBL" id="PWA82925.1"/>
    </source>
</evidence>
<accession>A0A2U1PAZ6</accession>
<evidence type="ECO:0000256" key="5">
    <source>
        <dbReference type="SAM" id="Phobius"/>
    </source>
</evidence>
<keyword evidence="3" id="KW-0663">Pyridoxal phosphate</keyword>
<keyword evidence="8" id="KW-1185">Reference proteome</keyword>
<dbReference type="InterPro" id="IPR013154">
    <property type="entry name" value="ADH-like_N"/>
</dbReference>
<dbReference type="Pfam" id="PF08240">
    <property type="entry name" value="ADH_N"/>
    <property type="match status" value="1"/>
</dbReference>
<dbReference type="GO" id="GO:0008270">
    <property type="term" value="F:zinc ion binding"/>
    <property type="evidence" value="ECO:0007669"/>
    <property type="project" value="InterPro"/>
</dbReference>
<feature type="transmembrane region" description="Helical" evidence="5">
    <location>
        <begin position="6"/>
        <end position="23"/>
    </location>
</feature>
<evidence type="ECO:0000256" key="2">
    <source>
        <dbReference type="ARBA" id="ARBA00001947"/>
    </source>
</evidence>
<dbReference type="PANTHER" id="PTHR48077">
    <property type="entry name" value="TRYPTOPHAN SYNTHASE-RELATED"/>
    <property type="match status" value="1"/>
</dbReference>
<evidence type="ECO:0000259" key="6">
    <source>
        <dbReference type="Pfam" id="PF08240"/>
    </source>
</evidence>
<keyword evidence="5" id="KW-0812">Transmembrane</keyword>
<dbReference type="AlphaFoldDB" id="A0A2U1PAZ6"/>
<keyword evidence="4" id="KW-0560">Oxidoreductase</keyword>
<dbReference type="OrthoDB" id="10050244at2759"/>
<dbReference type="GO" id="GO:0016491">
    <property type="term" value="F:oxidoreductase activity"/>
    <property type="evidence" value="ECO:0007669"/>
    <property type="project" value="UniProtKB-KW"/>
</dbReference>
<proteinExistence type="predicted"/>